<dbReference type="Proteomes" id="UP000324479">
    <property type="component" value="Unassembled WGS sequence"/>
</dbReference>
<dbReference type="SUPFAM" id="SSF53474">
    <property type="entry name" value="alpha/beta-Hydrolases"/>
    <property type="match status" value="1"/>
</dbReference>
<feature type="compositionally biased region" description="Basic and acidic residues" evidence="1">
    <location>
        <begin position="618"/>
        <end position="630"/>
    </location>
</feature>
<reference evidence="3 4" key="1">
    <citation type="submission" date="2019-08" db="EMBL/GenBank/DDBJ databases">
        <authorList>
            <person name="Dhanesh K."/>
            <person name="Kumar G."/>
            <person name="Sasikala C."/>
            <person name="Venkata Ramana C."/>
        </authorList>
    </citation>
    <scope>NUCLEOTIDE SEQUENCE [LARGE SCALE GENOMIC DNA]</scope>
    <source>
        <strain evidence="3 4">JC645</strain>
    </source>
</reference>
<dbReference type="InterPro" id="IPR029058">
    <property type="entry name" value="AB_hydrolase_fold"/>
</dbReference>
<protein>
    <recommendedName>
        <fullName evidence="2">AB hydrolase-1 domain-containing protein</fullName>
    </recommendedName>
</protein>
<comment type="caution">
    <text evidence="3">The sequence shown here is derived from an EMBL/GenBank/DDBJ whole genome shotgun (WGS) entry which is preliminary data.</text>
</comment>
<evidence type="ECO:0000313" key="3">
    <source>
        <dbReference type="EMBL" id="KAA5535683.1"/>
    </source>
</evidence>
<evidence type="ECO:0000256" key="1">
    <source>
        <dbReference type="SAM" id="MobiDB-lite"/>
    </source>
</evidence>
<feature type="region of interest" description="Disordered" evidence="1">
    <location>
        <begin position="618"/>
        <end position="651"/>
    </location>
</feature>
<proteinExistence type="predicted"/>
<dbReference type="AlphaFoldDB" id="A0A5M6CKV9"/>
<organism evidence="3 4">
    <name type="scientific">Roseiconus nitratireducens</name>
    <dbReference type="NCBI Taxonomy" id="2605748"/>
    <lineage>
        <taxon>Bacteria</taxon>
        <taxon>Pseudomonadati</taxon>
        <taxon>Planctomycetota</taxon>
        <taxon>Planctomycetia</taxon>
        <taxon>Pirellulales</taxon>
        <taxon>Pirellulaceae</taxon>
        <taxon>Roseiconus</taxon>
    </lineage>
</organism>
<dbReference type="Gene3D" id="3.40.50.1820">
    <property type="entry name" value="alpha/beta hydrolase"/>
    <property type="match status" value="1"/>
</dbReference>
<dbReference type="InterPro" id="IPR000073">
    <property type="entry name" value="AB_hydrolase_1"/>
</dbReference>
<dbReference type="PANTHER" id="PTHR37946">
    <property type="entry name" value="SLL1969 PROTEIN"/>
    <property type="match status" value="1"/>
</dbReference>
<dbReference type="Pfam" id="PF12697">
    <property type="entry name" value="Abhydrolase_6"/>
    <property type="match status" value="1"/>
</dbReference>
<feature type="compositionally biased region" description="Polar residues" evidence="1">
    <location>
        <begin position="641"/>
        <end position="651"/>
    </location>
</feature>
<dbReference type="EMBL" id="VWOX01000041">
    <property type="protein sequence ID" value="KAA5535683.1"/>
    <property type="molecule type" value="Genomic_DNA"/>
</dbReference>
<name>A0A5M6CKV9_9BACT</name>
<evidence type="ECO:0000313" key="4">
    <source>
        <dbReference type="Proteomes" id="UP000324479"/>
    </source>
</evidence>
<gene>
    <name evidence="3" type="ORF">FYK55_28350</name>
</gene>
<keyword evidence="4" id="KW-1185">Reference proteome</keyword>
<accession>A0A5M6CKV9</accession>
<dbReference type="PANTHER" id="PTHR37946:SF1">
    <property type="entry name" value="SLL1969 PROTEIN"/>
    <property type="match status" value="1"/>
</dbReference>
<sequence length="651" mass="74313">MGSTGCTAHYLSARSVRENPLAQSLRLMTRQGPQTSERTLNTLRRYGLEETYDQNASICLDKIQQTIHENRDPELVHALSELSYVQGKIAEQEGRSGEAIGFYGVALTSSYDYLFSDELRPARNQYDPQFRATCDLYNESLEDTLRLLFSENRIKPGQTYRVKTGGREFVIRTQLRGNWLPDEFDHYEFVSDYEIETLRSKHTTFGLGVPLIAVRRGHDANDKREKYYPDGLSYSVTALMRCANPSGGDYGDGNVCVLEFFDPLTANQVRLANHWVPLETDLTTPLAFFLDDPRFRQQDLETAGLLNPAEAEKKRGLYMLEPYDPKRIPVLMVHGLWSSPRTWMDMFNDLRSFPEIRERYQFWFYLYPSGQPFWLSAKHLREDLHELRQTFDPAHQNAPMDQMVLVGHSMGGLISRMQTIDSGDDFWRIVSDRPLDALQGTPDERDKLVSTLFFKPNQSIRRVITIGTPHRGSKFANDFTRWLARKVIKLPTLAVSTGEHLAKSNPELFRDTELLTMANAIDSLAPDSPIFPVMLRAKYSPRVSYHNIIGVLENPTLLQKKAGRGDGVVSYASATMDDTESELVVDADHTQIHMTGQAIFEVRRILLEHLQEIDSNDRIAKRNHRSDDLPVRPAGFPLQELNVSPISESSQ</sequence>
<feature type="domain" description="AB hydrolase-1" evidence="2">
    <location>
        <begin position="330"/>
        <end position="513"/>
    </location>
</feature>
<evidence type="ECO:0000259" key="2">
    <source>
        <dbReference type="Pfam" id="PF12697"/>
    </source>
</evidence>